<accession>A0AAD6HD21</accession>
<gene>
    <name evidence="2" type="ORF">N7493_010606</name>
</gene>
<feature type="compositionally biased region" description="Polar residues" evidence="1">
    <location>
        <begin position="244"/>
        <end position="253"/>
    </location>
</feature>
<evidence type="ECO:0000313" key="3">
    <source>
        <dbReference type="Proteomes" id="UP001215712"/>
    </source>
</evidence>
<evidence type="ECO:0000313" key="2">
    <source>
        <dbReference type="EMBL" id="KAJ5709272.1"/>
    </source>
</evidence>
<proteinExistence type="predicted"/>
<organism evidence="2 3">
    <name type="scientific">Penicillium malachiteum</name>
    <dbReference type="NCBI Taxonomy" id="1324776"/>
    <lineage>
        <taxon>Eukaryota</taxon>
        <taxon>Fungi</taxon>
        <taxon>Dikarya</taxon>
        <taxon>Ascomycota</taxon>
        <taxon>Pezizomycotina</taxon>
        <taxon>Eurotiomycetes</taxon>
        <taxon>Eurotiomycetidae</taxon>
        <taxon>Eurotiales</taxon>
        <taxon>Aspergillaceae</taxon>
        <taxon>Penicillium</taxon>
    </lineage>
</organism>
<feature type="region of interest" description="Disordered" evidence="1">
    <location>
        <begin position="227"/>
        <end position="253"/>
    </location>
</feature>
<comment type="caution">
    <text evidence="2">The sequence shown here is derived from an EMBL/GenBank/DDBJ whole genome shotgun (WGS) entry which is preliminary data.</text>
</comment>
<evidence type="ECO:0000256" key="1">
    <source>
        <dbReference type="SAM" id="MobiDB-lite"/>
    </source>
</evidence>
<reference evidence="2" key="2">
    <citation type="submission" date="2023-01" db="EMBL/GenBank/DDBJ databases">
        <authorList>
            <person name="Petersen C."/>
        </authorList>
    </citation>
    <scope>NUCLEOTIDE SEQUENCE</scope>
    <source>
        <strain evidence="2">IBT 17514</strain>
    </source>
</reference>
<name>A0AAD6HD21_9EURO</name>
<keyword evidence="3" id="KW-1185">Reference proteome</keyword>
<sequence length="253" mass="29145">MYWRCDDSSCGCQQAPRIPTNVTSLKIQNQITGKIEDLSSPSTEFDAKFDILSGTMHLKQKLRHPELWPDIQHETWVEFNLRNSVFVNLEGLKDNSLLFSFKINSPETWHEDGCLTGGPKRCHSGAKFKIRHQVSGWIADEKDDKGPLFNHFINRPCEESTVQLRFSSDRIRGWKTAALVLLTYRQIDTRIWHRIRDELSLFDIAGLNWALVRKEIVSMPVNMNTGAPKMRNGTRRVTKKDSISKNFNSGIRT</sequence>
<protein>
    <submittedName>
        <fullName evidence="2">Uncharacterized protein</fullName>
    </submittedName>
</protein>
<dbReference type="Proteomes" id="UP001215712">
    <property type="component" value="Unassembled WGS sequence"/>
</dbReference>
<reference evidence="2" key="1">
    <citation type="journal article" date="2023" name="IMA Fungus">
        <title>Comparative genomic study of the Penicillium genus elucidates a diverse pangenome and 15 lateral gene transfer events.</title>
        <authorList>
            <person name="Petersen C."/>
            <person name="Sorensen T."/>
            <person name="Nielsen M.R."/>
            <person name="Sondergaard T.E."/>
            <person name="Sorensen J.L."/>
            <person name="Fitzpatrick D.A."/>
            <person name="Frisvad J.C."/>
            <person name="Nielsen K.L."/>
        </authorList>
    </citation>
    <scope>NUCLEOTIDE SEQUENCE</scope>
    <source>
        <strain evidence="2">IBT 17514</strain>
    </source>
</reference>
<dbReference type="AlphaFoldDB" id="A0AAD6HD21"/>
<dbReference type="EMBL" id="JAQJAN010000019">
    <property type="protein sequence ID" value="KAJ5709272.1"/>
    <property type="molecule type" value="Genomic_DNA"/>
</dbReference>